<dbReference type="EMBL" id="JAVDRF010000015">
    <property type="protein sequence ID" value="MDR6539259.1"/>
    <property type="molecule type" value="Genomic_DNA"/>
</dbReference>
<evidence type="ECO:0000313" key="5">
    <source>
        <dbReference type="EMBL" id="MDR6539259.1"/>
    </source>
</evidence>
<comment type="caution">
    <text evidence="5">The sequence shown here is derived from an EMBL/GenBank/DDBJ whole genome shotgun (WGS) entry which is preliminary data.</text>
</comment>
<dbReference type="Proteomes" id="UP001184230">
    <property type="component" value="Unassembled WGS sequence"/>
</dbReference>
<protein>
    <submittedName>
        <fullName evidence="5">GntR family transcriptional regulator</fullName>
    </submittedName>
</protein>
<dbReference type="PROSITE" id="PS50949">
    <property type="entry name" value="HTH_GNTR"/>
    <property type="match status" value="1"/>
</dbReference>
<name>A0ABU1NLC3_9BURK</name>
<evidence type="ECO:0000259" key="4">
    <source>
        <dbReference type="PROSITE" id="PS50949"/>
    </source>
</evidence>
<dbReference type="InterPro" id="IPR036388">
    <property type="entry name" value="WH-like_DNA-bd_sf"/>
</dbReference>
<dbReference type="Pfam" id="PF07702">
    <property type="entry name" value="UTRA"/>
    <property type="match status" value="1"/>
</dbReference>
<keyword evidence="6" id="KW-1185">Reference proteome</keyword>
<accession>A0ABU1NLC3</accession>
<dbReference type="SUPFAM" id="SSF46785">
    <property type="entry name" value="Winged helix' DNA-binding domain"/>
    <property type="match status" value="1"/>
</dbReference>
<organism evidence="5 6">
    <name type="scientific">Variovorax soli</name>
    <dbReference type="NCBI Taxonomy" id="376815"/>
    <lineage>
        <taxon>Bacteria</taxon>
        <taxon>Pseudomonadati</taxon>
        <taxon>Pseudomonadota</taxon>
        <taxon>Betaproteobacteria</taxon>
        <taxon>Burkholderiales</taxon>
        <taxon>Comamonadaceae</taxon>
        <taxon>Variovorax</taxon>
    </lineage>
</organism>
<dbReference type="PANTHER" id="PTHR44846">
    <property type="entry name" value="MANNOSYL-D-GLYCERATE TRANSPORT/METABOLISM SYSTEM REPRESSOR MNGR-RELATED"/>
    <property type="match status" value="1"/>
</dbReference>
<feature type="domain" description="HTH gntR-type" evidence="4">
    <location>
        <begin position="20"/>
        <end position="88"/>
    </location>
</feature>
<dbReference type="InterPro" id="IPR011663">
    <property type="entry name" value="UTRA"/>
</dbReference>
<dbReference type="SUPFAM" id="SSF64288">
    <property type="entry name" value="Chorismate lyase-like"/>
    <property type="match status" value="1"/>
</dbReference>
<evidence type="ECO:0000256" key="1">
    <source>
        <dbReference type="ARBA" id="ARBA00023015"/>
    </source>
</evidence>
<dbReference type="Pfam" id="PF00392">
    <property type="entry name" value="GntR"/>
    <property type="match status" value="1"/>
</dbReference>
<dbReference type="Gene3D" id="3.40.1410.10">
    <property type="entry name" value="Chorismate lyase-like"/>
    <property type="match status" value="1"/>
</dbReference>
<evidence type="ECO:0000256" key="3">
    <source>
        <dbReference type="ARBA" id="ARBA00023163"/>
    </source>
</evidence>
<dbReference type="PANTHER" id="PTHR44846:SF1">
    <property type="entry name" value="MANNOSYL-D-GLYCERATE TRANSPORT_METABOLISM SYSTEM REPRESSOR MNGR-RELATED"/>
    <property type="match status" value="1"/>
</dbReference>
<dbReference type="Gene3D" id="1.10.10.10">
    <property type="entry name" value="Winged helix-like DNA-binding domain superfamily/Winged helix DNA-binding domain"/>
    <property type="match status" value="1"/>
</dbReference>
<dbReference type="InterPro" id="IPR028978">
    <property type="entry name" value="Chorismate_lyase_/UTRA_dom_sf"/>
</dbReference>
<keyword evidence="2" id="KW-0238">DNA-binding</keyword>
<keyword evidence="3" id="KW-0804">Transcription</keyword>
<keyword evidence="1" id="KW-0805">Transcription regulation</keyword>
<gene>
    <name evidence="5" type="ORF">J2739_005055</name>
</gene>
<dbReference type="CDD" id="cd07377">
    <property type="entry name" value="WHTH_GntR"/>
    <property type="match status" value="1"/>
</dbReference>
<dbReference type="InterPro" id="IPR050679">
    <property type="entry name" value="Bact_HTH_transcr_reg"/>
</dbReference>
<evidence type="ECO:0000313" key="6">
    <source>
        <dbReference type="Proteomes" id="UP001184230"/>
    </source>
</evidence>
<dbReference type="InterPro" id="IPR036390">
    <property type="entry name" value="WH_DNA-bd_sf"/>
</dbReference>
<proteinExistence type="predicted"/>
<reference evidence="5 6" key="1">
    <citation type="submission" date="2023-07" db="EMBL/GenBank/DDBJ databases">
        <title>Sorghum-associated microbial communities from plants grown in Nebraska, USA.</title>
        <authorList>
            <person name="Schachtman D."/>
        </authorList>
    </citation>
    <scope>NUCLEOTIDE SEQUENCE [LARGE SCALE GENOMIC DNA]</scope>
    <source>
        <strain evidence="5 6">DS1781</strain>
    </source>
</reference>
<dbReference type="InterPro" id="IPR000524">
    <property type="entry name" value="Tscrpt_reg_HTH_GntR"/>
</dbReference>
<dbReference type="SMART" id="SM00345">
    <property type="entry name" value="HTH_GNTR"/>
    <property type="match status" value="1"/>
</dbReference>
<sequence>MKQVRSVAALQPIAADAAEAPLYRLVKSAMLRAIESGQYPAGATLPSEAQLAGALGVSVGTLRHATDELVAEHILVRRQGRGTFVAVHNADRFMFQFFHVERSDGLRQAPQVELVAFERVRMEEEPAQALGLKAGEPAIQVDNRLLLQGKAVIHDRLMLPAMLFKGLTEKRFRERKSTIYHL</sequence>
<evidence type="ECO:0000256" key="2">
    <source>
        <dbReference type="ARBA" id="ARBA00023125"/>
    </source>
</evidence>